<keyword evidence="7" id="KW-1185">Reference proteome</keyword>
<dbReference type="SUPFAM" id="SSF56235">
    <property type="entry name" value="N-terminal nucleophile aminohydrolases (Ntn hydrolases)"/>
    <property type="match status" value="1"/>
</dbReference>
<evidence type="ECO:0000256" key="1">
    <source>
        <dbReference type="ARBA" id="ARBA00022942"/>
    </source>
</evidence>
<dbReference type="Proteomes" id="UP000001744">
    <property type="component" value="Unassembled WGS sequence"/>
</dbReference>
<dbReference type="GO" id="GO:0019773">
    <property type="term" value="C:proteasome core complex, alpha-subunit complex"/>
    <property type="evidence" value="ECO:0000318"/>
    <property type="project" value="GO_Central"/>
</dbReference>
<dbReference type="GO" id="GO:0010499">
    <property type="term" value="P:proteasomal ubiquitin-independent protein catabolic process"/>
    <property type="evidence" value="ECO:0007669"/>
    <property type="project" value="EnsemblFungi"/>
</dbReference>
<dbReference type="JaponicusDB" id="SJAG_02502">
    <property type="gene designation" value="pre8"/>
</dbReference>
<proteinExistence type="inferred from homology"/>
<dbReference type="GO" id="GO:0034515">
    <property type="term" value="C:proteasome storage granule"/>
    <property type="evidence" value="ECO:0007669"/>
    <property type="project" value="EnsemblFungi"/>
</dbReference>
<dbReference type="GeneID" id="7049253"/>
<dbReference type="SMART" id="SM00948">
    <property type="entry name" value="Proteasome_A_N"/>
    <property type="match status" value="1"/>
</dbReference>
<dbReference type="RefSeq" id="XP_002173709.1">
    <property type="nucleotide sequence ID" value="XM_002173673.2"/>
</dbReference>
<comment type="subunit">
    <text evidence="3">The 26S proteasome consists of a 20S proteasome core and two 19S regulatory subunits.</text>
</comment>
<dbReference type="PROSITE" id="PS51475">
    <property type="entry name" value="PROTEASOME_ALPHA_2"/>
    <property type="match status" value="1"/>
</dbReference>
<dbReference type="InterPro" id="IPR023332">
    <property type="entry name" value="Proteasome_alpha-type"/>
</dbReference>
<dbReference type="InterPro" id="IPR029055">
    <property type="entry name" value="Ntn_hydrolases_N"/>
</dbReference>
<dbReference type="EMBL" id="KE651166">
    <property type="protein sequence ID" value="EEB07416.1"/>
    <property type="molecule type" value="Genomic_DNA"/>
</dbReference>
<dbReference type="AlphaFoldDB" id="B6K2N5"/>
<accession>B6K2N5</accession>
<evidence type="ECO:0000313" key="5">
    <source>
        <dbReference type="EMBL" id="EEB07416.1"/>
    </source>
</evidence>
<dbReference type="InterPro" id="IPR050115">
    <property type="entry name" value="Proteasome_alpha"/>
</dbReference>
<evidence type="ECO:0000256" key="2">
    <source>
        <dbReference type="PROSITE-ProRule" id="PRU00808"/>
    </source>
</evidence>
<protein>
    <recommendedName>
        <fullName evidence="3">Proteasome subunit alpha type</fullName>
    </recommendedName>
</protein>
<keyword evidence="3" id="KW-0963">Cytoplasm</keyword>
<dbReference type="PROSITE" id="PS00388">
    <property type="entry name" value="PROTEASOME_ALPHA_1"/>
    <property type="match status" value="1"/>
</dbReference>
<keyword evidence="1 2" id="KW-0647">Proteasome</keyword>
<evidence type="ECO:0000259" key="4">
    <source>
        <dbReference type="PROSITE" id="PS00388"/>
    </source>
</evidence>
<dbReference type="CDD" id="cd03750">
    <property type="entry name" value="proteasome_alpha_type_2"/>
    <property type="match status" value="1"/>
</dbReference>
<feature type="domain" description="Proteasome alpha-type subunits" evidence="4">
    <location>
        <begin position="5"/>
        <end position="27"/>
    </location>
</feature>
<dbReference type="InterPro" id="IPR001353">
    <property type="entry name" value="Proteasome_sua/b"/>
</dbReference>
<organism evidence="5 7">
    <name type="scientific">Schizosaccharomyces japonicus (strain yFS275 / FY16936)</name>
    <name type="common">Fission yeast</name>
    <dbReference type="NCBI Taxonomy" id="402676"/>
    <lineage>
        <taxon>Eukaryota</taxon>
        <taxon>Fungi</taxon>
        <taxon>Dikarya</taxon>
        <taxon>Ascomycota</taxon>
        <taxon>Taphrinomycotina</taxon>
        <taxon>Schizosaccharomycetes</taxon>
        <taxon>Schizosaccharomycetales</taxon>
        <taxon>Schizosaccharomycetaceae</taxon>
        <taxon>Schizosaccharomyces</taxon>
    </lineage>
</organism>
<evidence type="ECO:0000313" key="6">
    <source>
        <dbReference type="JaponicusDB" id="SJAG_02502"/>
    </source>
</evidence>
<dbReference type="PANTHER" id="PTHR11599">
    <property type="entry name" value="PROTEASOME SUBUNIT ALPHA/BETA"/>
    <property type="match status" value="1"/>
</dbReference>
<dbReference type="VEuPathDB" id="FungiDB:SJAG_02502"/>
<comment type="subcellular location">
    <subcellularLocation>
        <location evidence="3">Cytoplasm</location>
    </subcellularLocation>
    <subcellularLocation>
        <location evidence="3">Nucleus</location>
    </subcellularLocation>
</comment>
<evidence type="ECO:0000256" key="3">
    <source>
        <dbReference type="RuleBase" id="RU000551"/>
    </source>
</evidence>
<reference evidence="5 7" key="1">
    <citation type="journal article" date="2011" name="Science">
        <title>Comparative functional genomics of the fission yeasts.</title>
        <authorList>
            <person name="Rhind N."/>
            <person name="Chen Z."/>
            <person name="Yassour M."/>
            <person name="Thompson D.A."/>
            <person name="Haas B.J."/>
            <person name="Habib N."/>
            <person name="Wapinski I."/>
            <person name="Roy S."/>
            <person name="Lin M.F."/>
            <person name="Heiman D.I."/>
            <person name="Young S.K."/>
            <person name="Furuya K."/>
            <person name="Guo Y."/>
            <person name="Pidoux A."/>
            <person name="Chen H.M."/>
            <person name="Robbertse B."/>
            <person name="Goldberg J.M."/>
            <person name="Aoki K."/>
            <person name="Bayne E.H."/>
            <person name="Berlin A.M."/>
            <person name="Desjardins C.A."/>
            <person name="Dobbs E."/>
            <person name="Dukaj L."/>
            <person name="Fan L."/>
            <person name="FitzGerald M.G."/>
            <person name="French C."/>
            <person name="Gujja S."/>
            <person name="Hansen K."/>
            <person name="Keifenheim D."/>
            <person name="Levin J.Z."/>
            <person name="Mosher R.A."/>
            <person name="Mueller C.A."/>
            <person name="Pfiffner J."/>
            <person name="Priest M."/>
            <person name="Russ C."/>
            <person name="Smialowska A."/>
            <person name="Swoboda P."/>
            <person name="Sykes S.M."/>
            <person name="Vaughn M."/>
            <person name="Vengrova S."/>
            <person name="Yoder R."/>
            <person name="Zeng Q."/>
            <person name="Allshire R."/>
            <person name="Baulcombe D."/>
            <person name="Birren B.W."/>
            <person name="Brown W."/>
            <person name="Ekwall K."/>
            <person name="Kellis M."/>
            <person name="Leatherwood J."/>
            <person name="Levin H."/>
            <person name="Margalit H."/>
            <person name="Martienssen R."/>
            <person name="Nieduszynski C.A."/>
            <person name="Spatafora J.W."/>
            <person name="Friedman N."/>
            <person name="Dalgaard J.Z."/>
            <person name="Baumann P."/>
            <person name="Niki H."/>
            <person name="Regev A."/>
            <person name="Nusbaum C."/>
        </authorList>
    </citation>
    <scope>NUCLEOTIDE SEQUENCE [LARGE SCALE GENOMIC DNA]</scope>
    <source>
        <strain evidence="7">yFS275 / FY16936</strain>
    </source>
</reference>
<dbReference type="eggNOG" id="KOG0181">
    <property type="taxonomic scope" value="Eukaryota"/>
</dbReference>
<sequence length="245" mass="26650">MADRYAFSLTTFSPNGKLVQIEYALNAVNAGVTSIGIKARNGVVLATEKKTNTELALGSSLQKISGITPDVGMVYSGMGPDYRVLVDKARKVSHTNYKRIYNEYPPTKILVQEVASIMQESTQSGGVRPFGVSLLIAGIDDNGPSLYQVDPSGTYFAWKATAIGKSSTVAKTFLEKRFNEEMELEDAIHTAILALKETFEGELTEDTVEIAVVSETQGESGIVGRPGGRFHQLSTTEIRDYLDQL</sequence>
<dbReference type="STRING" id="402676.B6K2N5"/>
<dbReference type="Pfam" id="PF10584">
    <property type="entry name" value="Proteasome_A_N"/>
    <property type="match status" value="1"/>
</dbReference>
<dbReference type="GO" id="GO:0005634">
    <property type="term" value="C:nucleus"/>
    <property type="evidence" value="ECO:0007669"/>
    <property type="project" value="UniProtKB-SubCell"/>
</dbReference>
<name>B6K2N5_SCHJY</name>
<dbReference type="InterPro" id="IPR000426">
    <property type="entry name" value="Proteasome_asu_N"/>
</dbReference>
<comment type="similarity">
    <text evidence="2 3">Belongs to the peptidase T1A family.</text>
</comment>
<dbReference type="GO" id="GO:0043161">
    <property type="term" value="P:proteasome-mediated ubiquitin-dependent protein catabolic process"/>
    <property type="evidence" value="ECO:0000318"/>
    <property type="project" value="GO_Central"/>
</dbReference>
<dbReference type="HOGENOM" id="CLU_035750_4_1_1"/>
<dbReference type="Pfam" id="PF00227">
    <property type="entry name" value="Proteasome"/>
    <property type="match status" value="1"/>
</dbReference>
<evidence type="ECO:0000313" key="7">
    <source>
        <dbReference type="Proteomes" id="UP000001744"/>
    </source>
</evidence>
<dbReference type="Gene3D" id="3.60.20.10">
    <property type="entry name" value="Glutamine Phosphoribosylpyrophosphate, subunit 1, domain 1"/>
    <property type="match status" value="1"/>
</dbReference>
<gene>
    <name evidence="6" type="primary">pre8</name>
    <name evidence="5" type="ORF">SJAG_02502</name>
</gene>
<dbReference type="OMA" id="ATCIGKD"/>
<keyword evidence="3" id="KW-0539">Nucleus</keyword>
<dbReference type="NCBIfam" id="NF003075">
    <property type="entry name" value="PRK03996.1"/>
    <property type="match status" value="1"/>
</dbReference>